<evidence type="ECO:0000256" key="3">
    <source>
        <dbReference type="ARBA" id="ARBA00022884"/>
    </source>
</evidence>
<keyword evidence="2" id="KW-1005">Bacterial flagellum biogenesis</keyword>
<dbReference type="Pfam" id="PF07378">
    <property type="entry name" value="FlbT"/>
    <property type="match status" value="1"/>
</dbReference>
<evidence type="ECO:0000313" key="5">
    <source>
        <dbReference type="Proteomes" id="UP000199495"/>
    </source>
</evidence>
<keyword evidence="1" id="KW-0678">Repressor</keyword>
<dbReference type="GO" id="GO:0044781">
    <property type="term" value="P:bacterial-type flagellum organization"/>
    <property type="evidence" value="ECO:0007669"/>
    <property type="project" value="UniProtKB-KW"/>
</dbReference>
<dbReference type="GO" id="GO:1902209">
    <property type="term" value="P:negative regulation of bacterial-type flagellum assembly"/>
    <property type="evidence" value="ECO:0007669"/>
    <property type="project" value="InterPro"/>
</dbReference>
<dbReference type="InterPro" id="IPR009967">
    <property type="entry name" value="Flagellum_FlbT"/>
</dbReference>
<proteinExistence type="predicted"/>
<evidence type="ECO:0000313" key="4">
    <source>
        <dbReference type="EMBL" id="SDH21028.1"/>
    </source>
</evidence>
<sequence>MALKINLKDGDSVYFGTSKVTAVQDGGYIVLVVDGADLPIMRASEVISLEHADTAYKRIYYHLQQYYLERSPEQLEIAEAFAGSLNDEERDVVLSVILQVAKGQTFKGLRLMRGIAGIRSEN</sequence>
<accession>A0A1G8AJC7</accession>
<dbReference type="Proteomes" id="UP000199495">
    <property type="component" value="Unassembled WGS sequence"/>
</dbReference>
<dbReference type="AlphaFoldDB" id="A0A1G8AJC7"/>
<reference evidence="4 5" key="1">
    <citation type="submission" date="2016-10" db="EMBL/GenBank/DDBJ databases">
        <authorList>
            <person name="de Groot N.N."/>
        </authorList>
    </citation>
    <scope>NUCLEOTIDE SEQUENCE [LARGE SCALE GENOMIC DNA]</scope>
    <source>
        <strain evidence="4 5">CGMCC 1.10267</strain>
    </source>
</reference>
<keyword evidence="5" id="KW-1185">Reference proteome</keyword>
<gene>
    <name evidence="4" type="ORF">SAMN04487974_13118</name>
</gene>
<evidence type="ECO:0000256" key="2">
    <source>
        <dbReference type="ARBA" id="ARBA00022795"/>
    </source>
</evidence>
<dbReference type="GO" id="GO:0048027">
    <property type="term" value="F:mRNA 5'-UTR binding"/>
    <property type="evidence" value="ECO:0007669"/>
    <property type="project" value="InterPro"/>
</dbReference>
<dbReference type="STRING" id="440168.SAMN04487974_13118"/>
<name>A0A1G8AJC7_9HYPH</name>
<organism evidence="4 5">
    <name type="scientific">Pelagibacterium luteolum</name>
    <dbReference type="NCBI Taxonomy" id="440168"/>
    <lineage>
        <taxon>Bacteria</taxon>
        <taxon>Pseudomonadati</taxon>
        <taxon>Pseudomonadota</taxon>
        <taxon>Alphaproteobacteria</taxon>
        <taxon>Hyphomicrobiales</taxon>
        <taxon>Devosiaceae</taxon>
        <taxon>Pelagibacterium</taxon>
    </lineage>
</organism>
<dbReference type="RefSeq" id="WP_090600272.1">
    <property type="nucleotide sequence ID" value="NZ_FNCS01000031.1"/>
</dbReference>
<keyword evidence="3" id="KW-0694">RNA-binding</keyword>
<protein>
    <submittedName>
        <fullName evidence="4">Protein FlbT</fullName>
    </submittedName>
</protein>
<dbReference type="EMBL" id="FNCS01000031">
    <property type="protein sequence ID" value="SDH21028.1"/>
    <property type="molecule type" value="Genomic_DNA"/>
</dbReference>
<evidence type="ECO:0000256" key="1">
    <source>
        <dbReference type="ARBA" id="ARBA00022491"/>
    </source>
</evidence>
<dbReference type="GO" id="GO:0006402">
    <property type="term" value="P:mRNA catabolic process"/>
    <property type="evidence" value="ECO:0007669"/>
    <property type="project" value="InterPro"/>
</dbReference>